<reference evidence="5 6" key="1">
    <citation type="journal article" date="2023" name="Microb. Genom.">
        <title>Mesoterricola silvestris gen. nov., sp. nov., Mesoterricola sediminis sp. nov., Geothrix oryzae sp. nov., Geothrix edaphica sp. nov., Geothrix rubra sp. nov., and Geothrix limicola sp. nov., six novel members of Acidobacteriota isolated from soils.</title>
        <authorList>
            <person name="Weisberg A.J."/>
            <person name="Pearce E."/>
            <person name="Kramer C.G."/>
            <person name="Chang J.H."/>
            <person name="Clarke C.R."/>
        </authorList>
    </citation>
    <scope>NUCLEOTIDE SEQUENCE [LARGE SCALE GENOMIC DNA]</scope>
    <source>
        <strain evidence="5 6">NRRL_B-2795</strain>
    </source>
</reference>
<feature type="chain" id="PRO_5046196796" evidence="3">
    <location>
        <begin position="37"/>
        <end position="360"/>
    </location>
</feature>
<sequence>MNTAGLTSGGHRARLGTAGLLALAALVGTGAGQAGAATPRALPASCSGTSTITCHYAVAPGTYDVTVSIGGASAGQTAMSVEARRVMLPATNTGAGTSTSYSFTVDVRQPEGQPTGQGGTGNPGLDIRFTGTHPLVSAVSVRPATRPLVAYLAGDSTVCDQPVAPYTGWGQMITTAVGPGAVIANYADSGESSGSFLANRALFPTMLSKVKTGDLVFIQFGHNDKQTTASAYRNNLTSMITQVRGKGGVPVLVTPPVRRLFSGDKLTATALHVNGVGANLPAEMRAVGTSQRVPVIDLTTKSKALVESLGPSASAQLYLRAAADGVTDNTHFSQYGATRMAGLVLQGIQEQRLPLTAYLR</sequence>
<feature type="domain" description="SGNH hydrolase-type esterase" evidence="4">
    <location>
        <begin position="154"/>
        <end position="336"/>
    </location>
</feature>
<protein>
    <submittedName>
        <fullName evidence="5">Rhamnogalacturonan acetylesterase</fullName>
    </submittedName>
</protein>
<comment type="similarity">
    <text evidence="1">Belongs to the 'GDSL' lipolytic enzyme family.</text>
</comment>
<dbReference type="Proteomes" id="UP001271723">
    <property type="component" value="Unassembled WGS sequence"/>
</dbReference>
<dbReference type="InterPro" id="IPR008979">
    <property type="entry name" value="Galactose-bd-like_sf"/>
</dbReference>
<accession>A0ABU4LFQ6</accession>
<dbReference type="Pfam" id="PF13472">
    <property type="entry name" value="Lipase_GDSL_2"/>
    <property type="match status" value="1"/>
</dbReference>
<evidence type="ECO:0000259" key="4">
    <source>
        <dbReference type="Pfam" id="PF13472"/>
    </source>
</evidence>
<dbReference type="EMBL" id="JARAVY010000021">
    <property type="protein sequence ID" value="MDX2914615.1"/>
    <property type="molecule type" value="Genomic_DNA"/>
</dbReference>
<proteinExistence type="inferred from homology"/>
<name>A0ABU4LFQ6_9ACTN</name>
<dbReference type="InterPro" id="IPR036514">
    <property type="entry name" value="SGNH_hydro_sf"/>
</dbReference>
<organism evidence="5 6">
    <name type="scientific">Streptomyces griseiscabiei</name>
    <dbReference type="NCBI Taxonomy" id="2993540"/>
    <lineage>
        <taxon>Bacteria</taxon>
        <taxon>Bacillati</taxon>
        <taxon>Actinomycetota</taxon>
        <taxon>Actinomycetes</taxon>
        <taxon>Kitasatosporales</taxon>
        <taxon>Streptomycetaceae</taxon>
        <taxon>Streptomyces</taxon>
    </lineage>
</organism>
<dbReference type="CDD" id="cd01821">
    <property type="entry name" value="Rhamnogalacturan_acetylesterase_like"/>
    <property type="match status" value="1"/>
</dbReference>
<keyword evidence="3" id="KW-0732">Signal</keyword>
<evidence type="ECO:0000256" key="2">
    <source>
        <dbReference type="ARBA" id="ARBA00022801"/>
    </source>
</evidence>
<dbReference type="RefSeq" id="WP_256964076.1">
    <property type="nucleotide sequence ID" value="NZ_JAGJBZ010000001.1"/>
</dbReference>
<dbReference type="InterPro" id="IPR013830">
    <property type="entry name" value="SGNH_hydro"/>
</dbReference>
<evidence type="ECO:0000313" key="6">
    <source>
        <dbReference type="Proteomes" id="UP001271723"/>
    </source>
</evidence>
<gene>
    <name evidence="5" type="ORF">PV517_38835</name>
</gene>
<evidence type="ECO:0000313" key="5">
    <source>
        <dbReference type="EMBL" id="MDX2914615.1"/>
    </source>
</evidence>
<keyword evidence="2" id="KW-0378">Hydrolase</keyword>
<dbReference type="InterPro" id="IPR037459">
    <property type="entry name" value="RhgT-like"/>
</dbReference>
<evidence type="ECO:0000256" key="3">
    <source>
        <dbReference type="SAM" id="SignalP"/>
    </source>
</evidence>
<dbReference type="SUPFAM" id="SSF52266">
    <property type="entry name" value="SGNH hydrolase"/>
    <property type="match status" value="1"/>
</dbReference>
<keyword evidence="6" id="KW-1185">Reference proteome</keyword>
<comment type="caution">
    <text evidence="5">The sequence shown here is derived from an EMBL/GenBank/DDBJ whole genome shotgun (WGS) entry which is preliminary data.</text>
</comment>
<dbReference type="Gene3D" id="2.60.120.430">
    <property type="entry name" value="Galactose-binding lectin"/>
    <property type="match status" value="1"/>
</dbReference>
<feature type="signal peptide" evidence="3">
    <location>
        <begin position="1"/>
        <end position="36"/>
    </location>
</feature>
<dbReference type="PANTHER" id="PTHR43695:SF1">
    <property type="entry name" value="RHAMNOGALACTURONAN ACETYLESTERASE"/>
    <property type="match status" value="1"/>
</dbReference>
<evidence type="ECO:0000256" key="1">
    <source>
        <dbReference type="ARBA" id="ARBA00008668"/>
    </source>
</evidence>
<dbReference type="SUPFAM" id="SSF49785">
    <property type="entry name" value="Galactose-binding domain-like"/>
    <property type="match status" value="1"/>
</dbReference>
<dbReference type="PANTHER" id="PTHR43695">
    <property type="entry name" value="PUTATIVE (AFU_ORTHOLOGUE AFUA_2G17250)-RELATED"/>
    <property type="match status" value="1"/>
</dbReference>
<dbReference type="Gene3D" id="3.40.50.1110">
    <property type="entry name" value="SGNH hydrolase"/>
    <property type="match status" value="1"/>
</dbReference>